<feature type="domain" description="BESS" evidence="2">
    <location>
        <begin position="16"/>
        <end position="55"/>
    </location>
</feature>
<dbReference type="GO" id="GO:0003677">
    <property type="term" value="F:DNA binding"/>
    <property type="evidence" value="ECO:0007669"/>
    <property type="project" value="InterPro"/>
</dbReference>
<protein>
    <recommendedName>
        <fullName evidence="2">BESS domain-containing protein</fullName>
    </recommendedName>
</protein>
<keyword evidence="4" id="KW-1185">Reference proteome</keyword>
<gene>
    <name evidence="3" type="ORF">NQ314_010217</name>
</gene>
<dbReference type="GO" id="GO:0005634">
    <property type="term" value="C:nucleus"/>
    <property type="evidence" value="ECO:0007669"/>
    <property type="project" value="UniProtKB-SubCell"/>
</dbReference>
<dbReference type="PROSITE" id="PS51031">
    <property type="entry name" value="BESS"/>
    <property type="match status" value="1"/>
</dbReference>
<dbReference type="AlphaFoldDB" id="A0AAV8XTV3"/>
<evidence type="ECO:0000313" key="3">
    <source>
        <dbReference type="EMBL" id="KAJ8941992.1"/>
    </source>
</evidence>
<accession>A0AAV8XTV3</accession>
<keyword evidence="1" id="KW-0539">Nucleus</keyword>
<dbReference type="EMBL" id="JANEYF010002810">
    <property type="protein sequence ID" value="KAJ8941992.1"/>
    <property type="molecule type" value="Genomic_DNA"/>
</dbReference>
<dbReference type="InterPro" id="IPR004210">
    <property type="entry name" value="BESS_motif"/>
</dbReference>
<evidence type="ECO:0000313" key="4">
    <source>
        <dbReference type="Proteomes" id="UP001162156"/>
    </source>
</evidence>
<evidence type="ECO:0000259" key="2">
    <source>
        <dbReference type="PROSITE" id="PS51031"/>
    </source>
</evidence>
<name>A0AAV8XTV3_9CUCU</name>
<organism evidence="3 4">
    <name type="scientific">Rhamnusium bicolor</name>
    <dbReference type="NCBI Taxonomy" id="1586634"/>
    <lineage>
        <taxon>Eukaryota</taxon>
        <taxon>Metazoa</taxon>
        <taxon>Ecdysozoa</taxon>
        <taxon>Arthropoda</taxon>
        <taxon>Hexapoda</taxon>
        <taxon>Insecta</taxon>
        <taxon>Pterygota</taxon>
        <taxon>Neoptera</taxon>
        <taxon>Endopterygota</taxon>
        <taxon>Coleoptera</taxon>
        <taxon>Polyphaga</taxon>
        <taxon>Cucujiformia</taxon>
        <taxon>Chrysomeloidea</taxon>
        <taxon>Cerambycidae</taxon>
        <taxon>Lepturinae</taxon>
        <taxon>Rhagiini</taxon>
        <taxon>Rhamnusium</taxon>
    </lineage>
</organism>
<reference evidence="3" key="1">
    <citation type="journal article" date="2023" name="Insect Mol. Biol.">
        <title>Genome sequencing provides insights into the evolution of gene families encoding plant cell wall-degrading enzymes in longhorned beetles.</title>
        <authorList>
            <person name="Shin N.R."/>
            <person name="Okamura Y."/>
            <person name="Kirsch R."/>
            <person name="Pauchet Y."/>
        </authorList>
    </citation>
    <scope>NUCLEOTIDE SEQUENCE</scope>
    <source>
        <strain evidence="3">RBIC_L_NR</strain>
    </source>
</reference>
<comment type="subcellular location">
    <subcellularLocation>
        <location evidence="1">Nucleus</location>
    </subcellularLocation>
</comment>
<evidence type="ECO:0000256" key="1">
    <source>
        <dbReference type="PROSITE-ProRule" id="PRU00371"/>
    </source>
</evidence>
<dbReference type="Proteomes" id="UP001162156">
    <property type="component" value="Unassembled WGS sequence"/>
</dbReference>
<proteinExistence type="predicted"/>
<sequence length="125" mass="14202">MPGKNITSAINIVKEVDEFHFFALNVASQLRQLPLYEALGVQTEIQQILTASRRRIMFSNIQPNTYSTLPPSNTQTNTLPPARIQTINFDTVPDSNTENDKHARDVQSQQNYVRTNLLTEAWNLS</sequence>
<comment type="caution">
    <text evidence="3">The sequence shown here is derived from an EMBL/GenBank/DDBJ whole genome shotgun (WGS) entry which is preliminary data.</text>
</comment>